<proteinExistence type="predicted"/>
<keyword evidence="1" id="KW-0175">Coiled coil</keyword>
<keyword evidence="3" id="KW-1133">Transmembrane helix</keyword>
<dbReference type="Gene3D" id="3.10.310.50">
    <property type="match status" value="1"/>
</dbReference>
<dbReference type="Proteomes" id="UP000305792">
    <property type="component" value="Unassembled WGS sequence"/>
</dbReference>
<dbReference type="GO" id="GO:0007165">
    <property type="term" value="P:signal transduction"/>
    <property type="evidence" value="ECO:0007669"/>
    <property type="project" value="InterPro"/>
</dbReference>
<dbReference type="InterPro" id="IPR004090">
    <property type="entry name" value="Chemotax_Me-accpt_rcpt"/>
</dbReference>
<feature type="compositionally biased region" description="Gly residues" evidence="2">
    <location>
        <begin position="627"/>
        <end position="648"/>
    </location>
</feature>
<keyword evidence="7" id="KW-1185">Reference proteome</keyword>
<organism evidence="6 7">
    <name type="scientific">Glycomyces paridis</name>
    <dbReference type="NCBI Taxonomy" id="2126555"/>
    <lineage>
        <taxon>Bacteria</taxon>
        <taxon>Bacillati</taxon>
        <taxon>Actinomycetota</taxon>
        <taxon>Actinomycetes</taxon>
        <taxon>Glycomycetales</taxon>
        <taxon>Glycomycetaceae</taxon>
        <taxon>Glycomyces</taxon>
    </lineage>
</organism>
<protein>
    <submittedName>
        <fullName evidence="6">TPM domain-containing protein</fullName>
    </submittedName>
</protein>
<accession>A0A4S8PGW3</accession>
<name>A0A4S8PGW3_9ACTN</name>
<feature type="compositionally biased region" description="Basic residues" evidence="2">
    <location>
        <begin position="649"/>
        <end position="658"/>
    </location>
</feature>
<keyword evidence="3" id="KW-0812">Transmembrane</keyword>
<evidence type="ECO:0000313" key="7">
    <source>
        <dbReference type="Proteomes" id="UP000305792"/>
    </source>
</evidence>
<feature type="signal peptide" evidence="4">
    <location>
        <begin position="1"/>
        <end position="25"/>
    </location>
</feature>
<dbReference type="GO" id="GO:0016020">
    <property type="term" value="C:membrane"/>
    <property type="evidence" value="ECO:0007669"/>
    <property type="project" value="InterPro"/>
</dbReference>
<gene>
    <name evidence="6" type="ORF">E9998_10355</name>
</gene>
<evidence type="ECO:0000259" key="5">
    <source>
        <dbReference type="Pfam" id="PF04536"/>
    </source>
</evidence>
<feature type="region of interest" description="Disordered" evidence="2">
    <location>
        <begin position="627"/>
        <end position="658"/>
    </location>
</feature>
<dbReference type="PRINTS" id="PR00260">
    <property type="entry name" value="CHEMTRNSDUCR"/>
</dbReference>
<feature type="transmembrane region" description="Helical" evidence="3">
    <location>
        <begin position="164"/>
        <end position="184"/>
    </location>
</feature>
<keyword evidence="4" id="KW-0732">Signal</keyword>
<keyword evidence="3" id="KW-0472">Membrane</keyword>
<feature type="domain" description="TPM" evidence="5">
    <location>
        <begin position="35"/>
        <end position="150"/>
    </location>
</feature>
<sequence>MRSIQAALAALAGLALLSFATPAAATAPIVLTGEVTDQVGAVTGQEDQIEDAIADLKADTGIGLFVAYIEDFGGYRPQEWADTTAVDSGLGTDDLLLVIATGERRYTWSVAAGFPLTDSQLNEVASGRIAPELADEDWAGAAIGAAEGYKAAATGGSASGSSSAIVWVLVLLALAAVVILVVVWRRRRTAKAVGAPSAAKQRKLSTEELNTEANRLLVETDDAIRTSEQELGFAEAEFGADQTAAFAAALAAARAGLGDSFKLRQELDDDVPETEPQRREMLAAVIDKLVKANKGLDDKAAGFERLRDLGRRAPEAAAAVRERGAALAPKLVAAREAIGALQGRYAASAVATVRDFPATAEDRLRFAGERLAEAEGAVAAEERGRAAVQVRAAEEATAQAEQAVDAVLRRSEELDAAAARLPALLDESDADAAEAERLAAGARTGPETAAKAARLREVAAEIRAAEGPVDPLESVAALERASAELDRELAALRDAVQNAQRAHEQLDRVLMSAQSTTAAVEDYVNTNRGAVGPQARTRLNEAKQELSQALALREADPVQALERGHRADELANAASAAAQRDVQGYLAPSNPNKGGPAGGSNAGAILGGILLGGMLGGGGRSSGGFGGGYSGGSGRRRGGAGSFGGGATRGRRGGGGRF</sequence>
<dbReference type="GO" id="GO:0006935">
    <property type="term" value="P:chemotaxis"/>
    <property type="evidence" value="ECO:0007669"/>
    <property type="project" value="InterPro"/>
</dbReference>
<evidence type="ECO:0000256" key="4">
    <source>
        <dbReference type="SAM" id="SignalP"/>
    </source>
</evidence>
<dbReference type="EMBL" id="STGX01000006">
    <property type="protein sequence ID" value="THV29131.1"/>
    <property type="molecule type" value="Genomic_DNA"/>
</dbReference>
<dbReference type="InterPro" id="IPR007621">
    <property type="entry name" value="TPM_dom"/>
</dbReference>
<evidence type="ECO:0000256" key="2">
    <source>
        <dbReference type="SAM" id="MobiDB-lite"/>
    </source>
</evidence>
<dbReference type="OrthoDB" id="5105562at2"/>
<comment type="caution">
    <text evidence="6">The sequence shown here is derived from an EMBL/GenBank/DDBJ whole genome shotgun (WGS) entry which is preliminary data.</text>
</comment>
<dbReference type="RefSeq" id="WP_136529624.1">
    <property type="nucleotide sequence ID" value="NZ_STGX01000006.1"/>
</dbReference>
<evidence type="ECO:0000256" key="3">
    <source>
        <dbReference type="SAM" id="Phobius"/>
    </source>
</evidence>
<dbReference type="Pfam" id="PF04536">
    <property type="entry name" value="TPM_phosphatase"/>
    <property type="match status" value="1"/>
</dbReference>
<dbReference type="AlphaFoldDB" id="A0A4S8PGW3"/>
<reference evidence="6 7" key="1">
    <citation type="journal article" date="2018" name="Int. J. Syst. Evol. Microbiol.">
        <title>Glycomyces paridis sp. nov., isolated from the medicinal plant Paris polyphylla.</title>
        <authorList>
            <person name="Fang X.M."/>
            <person name="Bai J.L."/>
            <person name="Su J."/>
            <person name="Zhao L.L."/>
            <person name="Liu H.Y."/>
            <person name="Ma B.P."/>
            <person name="Zhang Y.Q."/>
            <person name="Yu L.Y."/>
        </authorList>
    </citation>
    <scope>NUCLEOTIDE SEQUENCE [LARGE SCALE GENOMIC DNA]</scope>
    <source>
        <strain evidence="6 7">CPCC 204357</strain>
    </source>
</reference>
<feature type="coiled-coil region" evidence="1">
    <location>
        <begin position="475"/>
        <end position="516"/>
    </location>
</feature>
<dbReference type="GO" id="GO:0004888">
    <property type="term" value="F:transmembrane signaling receptor activity"/>
    <property type="evidence" value="ECO:0007669"/>
    <property type="project" value="InterPro"/>
</dbReference>
<evidence type="ECO:0000256" key="1">
    <source>
        <dbReference type="SAM" id="Coils"/>
    </source>
</evidence>
<evidence type="ECO:0000313" key="6">
    <source>
        <dbReference type="EMBL" id="THV29131.1"/>
    </source>
</evidence>
<feature type="chain" id="PRO_5020662075" evidence="4">
    <location>
        <begin position="26"/>
        <end position="658"/>
    </location>
</feature>